<keyword evidence="2" id="KW-1185">Reference proteome</keyword>
<reference evidence="1" key="1">
    <citation type="submission" date="2022-03" db="EMBL/GenBank/DDBJ databases">
        <authorList>
            <person name="Lindestad O."/>
        </authorList>
    </citation>
    <scope>NUCLEOTIDE SEQUENCE</scope>
</reference>
<dbReference type="Proteomes" id="UP000838756">
    <property type="component" value="Unassembled WGS sequence"/>
</dbReference>
<evidence type="ECO:0000313" key="2">
    <source>
        <dbReference type="Proteomes" id="UP000838756"/>
    </source>
</evidence>
<organism evidence="1 2">
    <name type="scientific">Pararge aegeria aegeria</name>
    <dbReference type="NCBI Taxonomy" id="348720"/>
    <lineage>
        <taxon>Eukaryota</taxon>
        <taxon>Metazoa</taxon>
        <taxon>Ecdysozoa</taxon>
        <taxon>Arthropoda</taxon>
        <taxon>Hexapoda</taxon>
        <taxon>Insecta</taxon>
        <taxon>Pterygota</taxon>
        <taxon>Neoptera</taxon>
        <taxon>Endopterygota</taxon>
        <taxon>Lepidoptera</taxon>
        <taxon>Glossata</taxon>
        <taxon>Ditrysia</taxon>
        <taxon>Papilionoidea</taxon>
        <taxon>Nymphalidae</taxon>
        <taxon>Satyrinae</taxon>
        <taxon>Satyrini</taxon>
        <taxon>Parargina</taxon>
        <taxon>Pararge</taxon>
    </lineage>
</organism>
<dbReference type="EMBL" id="CAKXAJ010025159">
    <property type="protein sequence ID" value="CAH2235849.1"/>
    <property type="molecule type" value="Genomic_DNA"/>
</dbReference>
<protein>
    <submittedName>
        <fullName evidence="1">Jg9859 protein</fullName>
    </submittedName>
</protein>
<evidence type="ECO:0000313" key="1">
    <source>
        <dbReference type="EMBL" id="CAH2235849.1"/>
    </source>
</evidence>
<name>A0A8S4REM5_9NEOP</name>
<comment type="caution">
    <text evidence="1">The sequence shown here is derived from an EMBL/GenBank/DDBJ whole genome shotgun (WGS) entry which is preliminary data.</text>
</comment>
<accession>A0A8S4REM5</accession>
<sequence>MPGRPTTKLAFCWLLAPRPFEGSGQQCARLNTNQLRYDKSCLGSYCVQNSCIRYGVINKDVNIYGWTALFREFLREAYLKIKNNWENKRWRNAKAGGGKAKGPAASRKPFKAIEALQARDAVLPLFRESTCALIVCGKGSSSIVSEFVWSAKKYI</sequence>
<proteinExistence type="predicted"/>
<gene>
    <name evidence="1" type="primary">jg9859</name>
    <name evidence="1" type="ORF">PAEG_LOCUS13395</name>
</gene>
<dbReference type="AlphaFoldDB" id="A0A8S4REM5"/>